<comment type="caution">
    <text evidence="8">The sequence shown here is derived from an EMBL/GenBank/DDBJ whole genome shotgun (WGS) entry which is preliminary data.</text>
</comment>
<evidence type="ECO:0000256" key="4">
    <source>
        <dbReference type="ARBA" id="ARBA00022821"/>
    </source>
</evidence>
<evidence type="ECO:0000259" key="6">
    <source>
        <dbReference type="Pfam" id="PF23559"/>
    </source>
</evidence>
<dbReference type="Proteomes" id="UP000231279">
    <property type="component" value="Unassembled WGS sequence"/>
</dbReference>
<dbReference type="PANTHER" id="PTHR23155">
    <property type="entry name" value="DISEASE RESISTANCE PROTEIN RP"/>
    <property type="match status" value="1"/>
</dbReference>
<dbReference type="AlphaFoldDB" id="A0A2G9HRL6"/>
<dbReference type="InterPro" id="IPR044974">
    <property type="entry name" value="Disease_R_plants"/>
</dbReference>
<dbReference type="InterPro" id="IPR027417">
    <property type="entry name" value="P-loop_NTPase"/>
</dbReference>
<dbReference type="InterPro" id="IPR036388">
    <property type="entry name" value="WH-like_DNA-bd_sf"/>
</dbReference>
<gene>
    <name evidence="8" type="ORF">CDL12_07149</name>
</gene>
<dbReference type="PANTHER" id="PTHR23155:SF1205">
    <property type="entry name" value="DISEASE RESISTANCE PROTEIN RPM1"/>
    <property type="match status" value="1"/>
</dbReference>
<dbReference type="EMBL" id="NKXS01001166">
    <property type="protein sequence ID" value="PIN20161.1"/>
    <property type="molecule type" value="Genomic_DNA"/>
</dbReference>
<dbReference type="Gene3D" id="3.80.10.10">
    <property type="entry name" value="Ribonuclease Inhibitor"/>
    <property type="match status" value="2"/>
</dbReference>
<protein>
    <submittedName>
        <fullName evidence="8">Uncharacterized protein</fullName>
    </submittedName>
</protein>
<feature type="domain" description="Disease resistance protein winged helix" evidence="6">
    <location>
        <begin position="87"/>
        <end position="159"/>
    </location>
</feature>
<name>A0A2G9HRL6_9LAMI</name>
<dbReference type="InterPro" id="IPR032675">
    <property type="entry name" value="LRR_dom_sf"/>
</dbReference>
<sequence>MAEDLQKKMVNFCGGLPLTIVSFLESTKDKRTLDEWEEIVSKRLNCASDRRLELPEIQRTLEVLASSYDNLPYIQKLFFLYMGVLQEDLHIEVEKLYLLWLAERLISLEPLQREERLLDVAQRYVTELAERGMVELDEEVVPTTTRFKYVHLNELMRDLSLFKNKEECYFKVVEFGHESQPMQDSFSSLPGPRTGRVAINFDGYKEEYDLLLEDDEKMHIRVLLFSAKKKQVWPRELSSLAKFKYLKVLVFNGFNFERTKLPHGIATAAFLRYLSFEDCILRELPSSIGNLKFLYILDLRVQKTMIIPNVLWKLKKIRHLYFPLSFETPHGTKLTPKGLLELETITNYNAKMCNVKDLLELPNLQYLASTVDGDLEEVKCIIERMTKNPDVDLPRTSIKIKNFDCYTEERHSVFRELLACKSLIILCMEGHICRMPMYHKFSQNLIKIEFIGSELIEDPMKTLEELPELRELALDDAFIGEEIVCSASGFVELKLLRLLNLPRLKNWVVKDGAMLKLSTLAIAKCRKLEMWPEGLKTVRGLREIKVSGMSQNFKNCISKGRDQDKLSIKFED</sequence>
<feature type="domain" description="Disease resistance R13L4/SHOC-2-like LRR" evidence="7">
    <location>
        <begin position="237"/>
        <end position="547"/>
    </location>
</feature>
<dbReference type="Pfam" id="PF23559">
    <property type="entry name" value="WHD_DRP"/>
    <property type="match status" value="1"/>
</dbReference>
<dbReference type="InterPro" id="IPR055414">
    <property type="entry name" value="LRR_R13L4/SHOC2-like"/>
</dbReference>
<evidence type="ECO:0000256" key="1">
    <source>
        <dbReference type="ARBA" id="ARBA00008894"/>
    </source>
</evidence>
<reference evidence="9" key="1">
    <citation type="journal article" date="2018" name="Gigascience">
        <title>Genome assembly of the Pink Ipe (Handroanthus impetiginosus, Bignoniaceae), a highly valued, ecologically keystone Neotropical timber forest tree.</title>
        <authorList>
            <person name="Silva-Junior O.B."/>
            <person name="Grattapaglia D."/>
            <person name="Novaes E."/>
            <person name="Collevatti R.G."/>
        </authorList>
    </citation>
    <scope>NUCLEOTIDE SEQUENCE [LARGE SCALE GENOMIC DNA]</scope>
    <source>
        <strain evidence="9">cv. UFG-1</strain>
    </source>
</reference>
<accession>A0A2G9HRL6</accession>
<dbReference type="SUPFAM" id="SSF52058">
    <property type="entry name" value="L domain-like"/>
    <property type="match status" value="1"/>
</dbReference>
<keyword evidence="3" id="KW-0547">Nucleotide-binding</keyword>
<evidence type="ECO:0000256" key="5">
    <source>
        <dbReference type="ARBA" id="ARBA00022840"/>
    </source>
</evidence>
<dbReference type="STRING" id="429701.A0A2G9HRL6"/>
<evidence type="ECO:0000313" key="9">
    <source>
        <dbReference type="Proteomes" id="UP000231279"/>
    </source>
</evidence>
<dbReference type="SUPFAM" id="SSF52540">
    <property type="entry name" value="P-loop containing nucleoside triphosphate hydrolases"/>
    <property type="match status" value="1"/>
</dbReference>
<keyword evidence="9" id="KW-1185">Reference proteome</keyword>
<evidence type="ECO:0000256" key="3">
    <source>
        <dbReference type="ARBA" id="ARBA00022741"/>
    </source>
</evidence>
<evidence type="ECO:0000259" key="7">
    <source>
        <dbReference type="Pfam" id="PF23598"/>
    </source>
</evidence>
<dbReference type="GO" id="GO:0043531">
    <property type="term" value="F:ADP binding"/>
    <property type="evidence" value="ECO:0007669"/>
    <property type="project" value="InterPro"/>
</dbReference>
<proteinExistence type="inferred from homology"/>
<dbReference type="OrthoDB" id="911815at2759"/>
<dbReference type="InterPro" id="IPR058922">
    <property type="entry name" value="WHD_DRP"/>
</dbReference>
<dbReference type="Pfam" id="PF23598">
    <property type="entry name" value="LRR_14"/>
    <property type="match status" value="1"/>
</dbReference>
<dbReference type="Gene3D" id="1.10.10.10">
    <property type="entry name" value="Winged helix-like DNA-binding domain superfamily/Winged helix DNA-binding domain"/>
    <property type="match status" value="1"/>
</dbReference>
<keyword evidence="5" id="KW-0067">ATP-binding</keyword>
<keyword evidence="4" id="KW-0611">Plant defense</keyword>
<evidence type="ECO:0000313" key="8">
    <source>
        <dbReference type="EMBL" id="PIN20161.1"/>
    </source>
</evidence>
<organism evidence="8 9">
    <name type="scientific">Handroanthus impetiginosus</name>
    <dbReference type="NCBI Taxonomy" id="429701"/>
    <lineage>
        <taxon>Eukaryota</taxon>
        <taxon>Viridiplantae</taxon>
        <taxon>Streptophyta</taxon>
        <taxon>Embryophyta</taxon>
        <taxon>Tracheophyta</taxon>
        <taxon>Spermatophyta</taxon>
        <taxon>Magnoliopsida</taxon>
        <taxon>eudicotyledons</taxon>
        <taxon>Gunneridae</taxon>
        <taxon>Pentapetalae</taxon>
        <taxon>asterids</taxon>
        <taxon>lamiids</taxon>
        <taxon>Lamiales</taxon>
        <taxon>Bignoniaceae</taxon>
        <taxon>Crescentiina</taxon>
        <taxon>Tabebuia alliance</taxon>
        <taxon>Handroanthus</taxon>
    </lineage>
</organism>
<dbReference type="GO" id="GO:0098542">
    <property type="term" value="P:defense response to other organism"/>
    <property type="evidence" value="ECO:0007669"/>
    <property type="project" value="TreeGrafter"/>
</dbReference>
<comment type="similarity">
    <text evidence="1">Belongs to the disease resistance NB-LRR family.</text>
</comment>
<evidence type="ECO:0000256" key="2">
    <source>
        <dbReference type="ARBA" id="ARBA00022737"/>
    </source>
</evidence>
<keyword evidence="2" id="KW-0677">Repeat</keyword>